<sequence length="477" mass="51806">MTVMARPAEVGPRAVVSAPELAPASIVKPKRIYGARPMMLSGWGRFPRVSCRVLEARGEEEVIATIAENSSLIARGAGRSYGDAALNRGATLVMTASNRILDFNSGSGLLTCEAGVTLAEIADIFVPRGWFPLVTPGTKFVTVGGAIASDVHGKNHHRDGCFGAHLAYLDLALADGRTLRCSPTENADLFRATQGGMGLTGVILRAAFRLRAIETDLVRQETIRAENLAESMARLKEASIANYSVAWIDCLARGGRLGRSLVYRGEHVALDDLPKERKGRPYLPRGGQMRSVPFDFPGFTLNRFTVAAFNELYYARGRPGTALVPLDPYFYPLDAIAHWNRIYGRAGFVQHQSVLPEEASRHGLETMLSLISARDAGSLLAVLKLCGAEGAGPLSFPMRGFTLALDFPGTTANLSLLLELDAIVADHGGRLYLAKDARAGIAVMERGYPRLRDFARLRDRFDPKRHFASVQSERLGL</sequence>
<protein>
    <submittedName>
        <fullName evidence="3">FAD linked oxidase domain protein</fullName>
    </submittedName>
</protein>
<dbReference type="AlphaFoldDB" id="A0A1R3VAE1"/>
<dbReference type="InterPro" id="IPR010031">
    <property type="entry name" value="FAD_lactone_oxidase-like"/>
</dbReference>
<dbReference type="RefSeq" id="WP_244554958.1">
    <property type="nucleotide sequence ID" value="NZ_FTPD01000016.1"/>
</dbReference>
<dbReference type="Gene3D" id="3.30.465.10">
    <property type="match status" value="1"/>
</dbReference>
<organism evidence="3 4">
    <name type="scientific">Mesorhizobium prunaredense</name>
    <dbReference type="NCBI Taxonomy" id="1631249"/>
    <lineage>
        <taxon>Bacteria</taxon>
        <taxon>Pseudomonadati</taxon>
        <taxon>Pseudomonadota</taxon>
        <taxon>Alphaproteobacteria</taxon>
        <taxon>Hyphomicrobiales</taxon>
        <taxon>Phyllobacteriaceae</taxon>
        <taxon>Mesorhizobium</taxon>
    </lineage>
</organism>
<dbReference type="InterPro" id="IPR036318">
    <property type="entry name" value="FAD-bd_PCMH-like_sf"/>
</dbReference>
<dbReference type="PROSITE" id="PS51387">
    <property type="entry name" value="FAD_PCMH"/>
    <property type="match status" value="1"/>
</dbReference>
<dbReference type="Proteomes" id="UP000188388">
    <property type="component" value="Unassembled WGS sequence"/>
</dbReference>
<accession>A0A1R3VAE1</accession>
<dbReference type="PANTHER" id="PTHR43762:SF5">
    <property type="entry name" value="FAD-BINDING PCMH-TYPE DOMAIN-CONTAINING PROTEIN"/>
    <property type="match status" value="1"/>
</dbReference>
<dbReference type="InterPro" id="IPR016169">
    <property type="entry name" value="FAD-bd_PCMH_sub2"/>
</dbReference>
<dbReference type="SUPFAM" id="SSF56176">
    <property type="entry name" value="FAD-binding/transporter-associated domain-like"/>
    <property type="match status" value="1"/>
</dbReference>
<name>A0A1R3VAE1_9HYPH</name>
<evidence type="ECO:0000259" key="2">
    <source>
        <dbReference type="PROSITE" id="PS51387"/>
    </source>
</evidence>
<keyword evidence="1" id="KW-0285">Flavoprotein</keyword>
<dbReference type="Pfam" id="PF01565">
    <property type="entry name" value="FAD_binding_4"/>
    <property type="match status" value="1"/>
</dbReference>
<feature type="domain" description="FAD-binding PCMH-type" evidence="2">
    <location>
        <begin position="46"/>
        <end position="213"/>
    </location>
</feature>
<dbReference type="STRING" id="1631249.BQ8794_230068"/>
<dbReference type="GO" id="GO:0016899">
    <property type="term" value="F:oxidoreductase activity, acting on the CH-OH group of donors, oxygen as acceptor"/>
    <property type="evidence" value="ECO:0007669"/>
    <property type="project" value="InterPro"/>
</dbReference>
<dbReference type="InterPro" id="IPR016171">
    <property type="entry name" value="Vanillyl_alc_oxidase_C-sub2"/>
</dbReference>
<dbReference type="GO" id="GO:0071949">
    <property type="term" value="F:FAD binding"/>
    <property type="evidence" value="ECO:0007669"/>
    <property type="project" value="InterPro"/>
</dbReference>
<keyword evidence="1" id="KW-0274">FAD</keyword>
<proteinExistence type="predicted"/>
<evidence type="ECO:0000256" key="1">
    <source>
        <dbReference type="ARBA" id="ARBA00022827"/>
    </source>
</evidence>
<dbReference type="PANTHER" id="PTHR43762">
    <property type="entry name" value="L-GULONOLACTONE OXIDASE"/>
    <property type="match status" value="1"/>
</dbReference>
<reference evidence="4" key="1">
    <citation type="submission" date="2017-01" db="EMBL/GenBank/DDBJ databases">
        <authorList>
            <person name="Brunel B."/>
        </authorList>
    </citation>
    <scope>NUCLEOTIDE SEQUENCE [LARGE SCALE GENOMIC DNA]</scope>
</reference>
<evidence type="ECO:0000313" key="4">
    <source>
        <dbReference type="Proteomes" id="UP000188388"/>
    </source>
</evidence>
<dbReference type="InterPro" id="IPR006094">
    <property type="entry name" value="Oxid_FAD_bind_N"/>
</dbReference>
<gene>
    <name evidence="3" type="ORF">BQ8794_230068</name>
</gene>
<keyword evidence="4" id="KW-1185">Reference proteome</keyword>
<dbReference type="Gene3D" id="1.10.45.10">
    <property type="entry name" value="Vanillyl-alcohol Oxidase, Chain A, domain 4"/>
    <property type="match status" value="1"/>
</dbReference>
<dbReference type="InterPro" id="IPR016166">
    <property type="entry name" value="FAD-bd_PCMH"/>
</dbReference>
<dbReference type="EMBL" id="FTPD01000016">
    <property type="protein sequence ID" value="SIT55758.1"/>
    <property type="molecule type" value="Genomic_DNA"/>
</dbReference>
<evidence type="ECO:0000313" key="3">
    <source>
        <dbReference type="EMBL" id="SIT55758.1"/>
    </source>
</evidence>